<dbReference type="InterPro" id="IPR011105">
    <property type="entry name" value="Cell_wall_hydrolase_SleB"/>
</dbReference>
<reference evidence="3" key="1">
    <citation type="submission" date="2017-09" db="EMBL/GenBank/DDBJ databases">
        <authorList>
            <person name="Varghese N."/>
            <person name="Submissions S."/>
        </authorList>
    </citation>
    <scope>NUCLEOTIDE SEQUENCE [LARGE SCALE GENOMIC DNA]</scope>
    <source>
        <strain evidence="3">USBA 140</strain>
    </source>
</reference>
<keyword evidence="2" id="KW-0378">Hydrolase</keyword>
<dbReference type="EMBL" id="OCNJ01000013">
    <property type="protein sequence ID" value="SOE00645.1"/>
    <property type="molecule type" value="Genomic_DNA"/>
</dbReference>
<dbReference type="RefSeq" id="WP_245913620.1">
    <property type="nucleotide sequence ID" value="NZ_OCNJ01000013.1"/>
</dbReference>
<organism evidence="2 3">
    <name type="scientific">Caenispirillum bisanense</name>
    <dbReference type="NCBI Taxonomy" id="414052"/>
    <lineage>
        <taxon>Bacteria</taxon>
        <taxon>Pseudomonadati</taxon>
        <taxon>Pseudomonadota</taxon>
        <taxon>Alphaproteobacteria</taxon>
        <taxon>Rhodospirillales</taxon>
        <taxon>Novispirillaceae</taxon>
        <taxon>Caenispirillum</taxon>
    </lineage>
</organism>
<dbReference type="InterPro" id="IPR042047">
    <property type="entry name" value="SleB_dom1"/>
</dbReference>
<evidence type="ECO:0000259" key="1">
    <source>
        <dbReference type="Pfam" id="PF07486"/>
    </source>
</evidence>
<sequence>MSTPILATAADLDIMARTLWAEARGEGIPGMMAVAHVICERRRRRRWYGKSVPGFDDHTIAAVCRKEWQFSCWNAGDPNLPKLLAVDLSDRHFRRAMLVACAVVNGEAGYGDITQGSDHYYAMNTPIPKWARGRQHVVAIGRHLFFNDIP</sequence>
<feature type="domain" description="Cell wall hydrolase SleB" evidence="1">
    <location>
        <begin position="25"/>
        <end position="146"/>
    </location>
</feature>
<dbReference type="Pfam" id="PF07486">
    <property type="entry name" value="Hydrolase_2"/>
    <property type="match status" value="1"/>
</dbReference>
<keyword evidence="3" id="KW-1185">Reference proteome</keyword>
<name>A0A286GYN6_9PROT</name>
<dbReference type="Gene3D" id="1.10.10.2520">
    <property type="entry name" value="Cell wall hydrolase SleB, domain 1"/>
    <property type="match status" value="1"/>
</dbReference>
<proteinExistence type="predicted"/>
<gene>
    <name evidence="2" type="ORF">SAMN05421508_11379</name>
</gene>
<dbReference type="AlphaFoldDB" id="A0A286GYN6"/>
<dbReference type="GO" id="GO:0016787">
    <property type="term" value="F:hydrolase activity"/>
    <property type="evidence" value="ECO:0007669"/>
    <property type="project" value="UniProtKB-KW"/>
</dbReference>
<dbReference type="Proteomes" id="UP000219621">
    <property type="component" value="Unassembled WGS sequence"/>
</dbReference>
<protein>
    <submittedName>
        <fullName evidence="2">Cell Wall Hydrolase</fullName>
    </submittedName>
</protein>
<accession>A0A286GYN6</accession>
<evidence type="ECO:0000313" key="2">
    <source>
        <dbReference type="EMBL" id="SOE00645.1"/>
    </source>
</evidence>
<evidence type="ECO:0000313" key="3">
    <source>
        <dbReference type="Proteomes" id="UP000219621"/>
    </source>
</evidence>